<accession>A0ABU0PDZ4</accession>
<proteinExistence type="predicted"/>
<dbReference type="EMBL" id="JAUSXK010000001">
    <property type="protein sequence ID" value="MDQ0645538.1"/>
    <property type="molecule type" value="Genomic_DNA"/>
</dbReference>
<keyword evidence="2" id="KW-0472">Membrane</keyword>
<keyword evidence="2" id="KW-1133">Transmembrane helix</keyword>
<feature type="region of interest" description="Disordered" evidence="1">
    <location>
        <begin position="1"/>
        <end position="35"/>
    </location>
</feature>
<keyword evidence="2" id="KW-0812">Transmembrane</keyword>
<dbReference type="Proteomes" id="UP001239085">
    <property type="component" value="Unassembled WGS sequence"/>
</dbReference>
<evidence type="ECO:0000256" key="1">
    <source>
        <dbReference type="SAM" id="MobiDB-lite"/>
    </source>
</evidence>
<reference evidence="3 4" key="1">
    <citation type="submission" date="2023-07" db="EMBL/GenBank/DDBJ databases">
        <title>Comparative genomics of wheat-associated soil bacteria to identify genetic determinants of phenazine resistance.</title>
        <authorList>
            <person name="Mouncey N."/>
        </authorList>
    </citation>
    <scope>NUCLEOTIDE SEQUENCE [LARGE SCALE GENOMIC DNA]</scope>
    <source>
        <strain evidence="3 4">W2I7</strain>
    </source>
</reference>
<gene>
    <name evidence="3" type="ORF">QFZ46_003698</name>
</gene>
<name>A0ABU0PDZ4_9MICO</name>
<comment type="caution">
    <text evidence="3">The sequence shown here is derived from an EMBL/GenBank/DDBJ whole genome shotgun (WGS) entry which is preliminary data.</text>
</comment>
<evidence type="ECO:0000256" key="2">
    <source>
        <dbReference type="SAM" id="Phobius"/>
    </source>
</evidence>
<keyword evidence="4" id="KW-1185">Reference proteome</keyword>
<evidence type="ECO:0000313" key="4">
    <source>
        <dbReference type="Proteomes" id="UP001239085"/>
    </source>
</evidence>
<feature type="compositionally biased region" description="Low complexity" evidence="1">
    <location>
        <begin position="14"/>
        <end position="27"/>
    </location>
</feature>
<sequence length="150" mass="15363">MSGESGSRPYGERPAAGPIGAPASSSPVPTNGDKPRKSGVAKNIFFGIAVVLAAGFLWASFSGALAPSGTGKYAVEQECIQIVADWAGVDTDQLTSASVGTSKVALDYRGEYPGGEWACGGEINVAKPYQVMVYPGGADSSGIPEQIYSR</sequence>
<protein>
    <submittedName>
        <fullName evidence="3">Uncharacterized protein</fullName>
    </submittedName>
</protein>
<organism evidence="3 4">
    <name type="scientific">Microbacterium murale</name>
    <dbReference type="NCBI Taxonomy" id="1081040"/>
    <lineage>
        <taxon>Bacteria</taxon>
        <taxon>Bacillati</taxon>
        <taxon>Actinomycetota</taxon>
        <taxon>Actinomycetes</taxon>
        <taxon>Micrococcales</taxon>
        <taxon>Microbacteriaceae</taxon>
        <taxon>Microbacterium</taxon>
    </lineage>
</organism>
<evidence type="ECO:0000313" key="3">
    <source>
        <dbReference type="EMBL" id="MDQ0645538.1"/>
    </source>
</evidence>
<feature type="transmembrane region" description="Helical" evidence="2">
    <location>
        <begin position="44"/>
        <end position="66"/>
    </location>
</feature>